<comment type="caution">
    <text evidence="1">The sequence shown here is derived from an EMBL/GenBank/DDBJ whole genome shotgun (WGS) entry which is preliminary data.</text>
</comment>
<evidence type="ECO:0000313" key="2">
    <source>
        <dbReference type="Proteomes" id="UP000075680"/>
    </source>
</evidence>
<organism evidence="1 2">
    <name type="scientific">Acinetobacter venetianus</name>
    <dbReference type="NCBI Taxonomy" id="52133"/>
    <lineage>
        <taxon>Bacteria</taxon>
        <taxon>Pseudomonadati</taxon>
        <taxon>Pseudomonadota</taxon>
        <taxon>Gammaproteobacteria</taxon>
        <taxon>Moraxellales</taxon>
        <taxon>Moraxellaceae</taxon>
        <taxon>Acinetobacter</taxon>
    </lineage>
</organism>
<gene>
    <name evidence="1" type="ORF">AVENLUH5627_01041</name>
</gene>
<sequence length="90" mass="10001">MKTKIAETMGTPIACGNPSTRLLKMVVAIESVKTAVKACKRKKLPILPLVITYHAQQFFQIKLFGFRGGIRNSSIYLPSITEIEFLSKTS</sequence>
<dbReference type="AlphaFoldDB" id="A0A150HZ80"/>
<evidence type="ECO:0000313" key="1">
    <source>
        <dbReference type="EMBL" id="KXZ72526.1"/>
    </source>
</evidence>
<dbReference type="EMBL" id="JRUE01000090">
    <property type="protein sequence ID" value="KXZ72526.1"/>
    <property type="molecule type" value="Genomic_DNA"/>
</dbReference>
<name>A0A150HZ80_9GAMM</name>
<proteinExistence type="predicted"/>
<dbReference type="Proteomes" id="UP000075680">
    <property type="component" value="Unassembled WGS sequence"/>
</dbReference>
<reference evidence="1 2" key="1">
    <citation type="journal article" date="2016" name="Sci. Rep.">
        <title>Genomic and phenotypic characterization of the species Acinetobacter venetianus.</title>
        <authorList>
            <person name="Fondi M."/>
            <person name="Maida I."/>
            <person name="Perrin E."/>
            <person name="Orlandini V."/>
            <person name="La Torre L."/>
            <person name="Bosi E."/>
            <person name="Negroni A."/>
            <person name="Zanaroli G."/>
            <person name="Fava F."/>
            <person name="Decorosi F."/>
            <person name="Giovannetti L."/>
            <person name="Viti C."/>
            <person name="Vaneechoutte M."/>
            <person name="Dijkshoorn L."/>
            <person name="Fani R."/>
        </authorList>
    </citation>
    <scope>NUCLEOTIDE SEQUENCE [LARGE SCALE GENOMIC DNA]</scope>
    <source>
        <strain evidence="1 2">LUH5627</strain>
    </source>
</reference>
<accession>A0A150HZ80</accession>
<protein>
    <submittedName>
        <fullName evidence="1">Uncharacterized protein</fullName>
    </submittedName>
</protein>